<sequence>MGSVKHSDRVSVMVTSVRTEKAQEHVTIDYLQGTTETAVVINLICLFTFDFDLCIEISTTFIIMLMLIMSSRAVMMFILAFLLFGDVARPFPLMEQGIVLGPYILIQLLLYRRKEVKDNLS</sequence>
<gene>
    <name evidence="2" type="ORF">RhiirA5_507580</name>
</gene>
<keyword evidence="1" id="KW-0472">Membrane</keyword>
<dbReference type="EMBL" id="LLXJ01005941">
    <property type="protein sequence ID" value="PKB94517.1"/>
    <property type="molecule type" value="Genomic_DNA"/>
</dbReference>
<dbReference type="Proteomes" id="UP000232722">
    <property type="component" value="Unassembled WGS sequence"/>
</dbReference>
<feature type="transmembrane region" description="Helical" evidence="1">
    <location>
        <begin position="61"/>
        <end position="85"/>
    </location>
</feature>
<feature type="transmembrane region" description="Helical" evidence="1">
    <location>
        <begin position="91"/>
        <end position="111"/>
    </location>
</feature>
<dbReference type="AlphaFoldDB" id="A0A2N0NIW4"/>
<accession>A0A2N0NIW4</accession>
<name>A0A2N0NIW4_9GLOM</name>
<dbReference type="VEuPathDB" id="FungiDB:RhiirFUN_020365"/>
<proteinExistence type="predicted"/>
<comment type="caution">
    <text evidence="2">The sequence shown here is derived from an EMBL/GenBank/DDBJ whole genome shotgun (WGS) entry which is preliminary data.</text>
</comment>
<evidence type="ECO:0000313" key="2">
    <source>
        <dbReference type="EMBL" id="PKB94517.1"/>
    </source>
</evidence>
<keyword evidence="1" id="KW-0812">Transmembrane</keyword>
<reference evidence="2 3" key="1">
    <citation type="submission" date="2016-04" db="EMBL/GenBank/DDBJ databases">
        <title>Genome analyses suggest a sexual origin of heterokaryosis in a supposedly ancient asexual fungus.</title>
        <authorList>
            <person name="Ropars J."/>
            <person name="Sedzielewska K."/>
            <person name="Noel J."/>
            <person name="Charron P."/>
            <person name="Farinelli L."/>
            <person name="Marton T."/>
            <person name="Kruger M."/>
            <person name="Pelin A."/>
            <person name="Brachmann A."/>
            <person name="Corradi N."/>
        </authorList>
    </citation>
    <scope>NUCLEOTIDE SEQUENCE [LARGE SCALE GENOMIC DNA]</scope>
    <source>
        <strain evidence="2 3">A5</strain>
    </source>
</reference>
<organism evidence="2 3">
    <name type="scientific">Rhizophagus irregularis</name>
    <dbReference type="NCBI Taxonomy" id="588596"/>
    <lineage>
        <taxon>Eukaryota</taxon>
        <taxon>Fungi</taxon>
        <taxon>Fungi incertae sedis</taxon>
        <taxon>Mucoromycota</taxon>
        <taxon>Glomeromycotina</taxon>
        <taxon>Glomeromycetes</taxon>
        <taxon>Glomerales</taxon>
        <taxon>Glomeraceae</taxon>
        <taxon>Rhizophagus</taxon>
    </lineage>
</organism>
<evidence type="ECO:0000256" key="1">
    <source>
        <dbReference type="SAM" id="Phobius"/>
    </source>
</evidence>
<protein>
    <submittedName>
        <fullName evidence="2">Uncharacterized protein</fullName>
    </submittedName>
</protein>
<dbReference type="VEuPathDB" id="FungiDB:FUN_004958"/>
<reference evidence="2 3" key="2">
    <citation type="submission" date="2017-09" db="EMBL/GenBank/DDBJ databases">
        <title>Extensive intraspecific genome diversity in a model arbuscular mycorrhizal fungus.</title>
        <authorList>
            <person name="Chen E.C."/>
            <person name="Morin E."/>
            <person name="Beaudet D."/>
            <person name="Noel J."/>
            <person name="Ndikumana S."/>
            <person name="Charron P."/>
            <person name="St-Onge C."/>
            <person name="Giorgi J."/>
            <person name="Grigoriev I.V."/>
            <person name="Roux C."/>
            <person name="Martin F.M."/>
            <person name="Corradi N."/>
        </authorList>
    </citation>
    <scope>NUCLEOTIDE SEQUENCE [LARGE SCALE GENOMIC DNA]</scope>
    <source>
        <strain evidence="2 3">A5</strain>
    </source>
</reference>
<keyword evidence="1" id="KW-1133">Transmembrane helix</keyword>
<evidence type="ECO:0000313" key="3">
    <source>
        <dbReference type="Proteomes" id="UP000232722"/>
    </source>
</evidence>